<dbReference type="GO" id="GO:0005615">
    <property type="term" value="C:extracellular space"/>
    <property type="evidence" value="ECO:0007669"/>
    <property type="project" value="InterPro"/>
</dbReference>
<dbReference type="Gene3D" id="3.30.497.10">
    <property type="entry name" value="Antithrombin, subunit I, domain 2"/>
    <property type="match status" value="1"/>
</dbReference>
<evidence type="ECO:0000256" key="1">
    <source>
        <dbReference type="ARBA" id="ARBA00009500"/>
    </source>
</evidence>
<evidence type="ECO:0000256" key="3">
    <source>
        <dbReference type="SAM" id="SignalP"/>
    </source>
</evidence>
<dbReference type="Pfam" id="PF00079">
    <property type="entry name" value="Serpin"/>
    <property type="match status" value="1"/>
</dbReference>
<dbReference type="InterPro" id="IPR042185">
    <property type="entry name" value="Serpin_sf_2"/>
</dbReference>
<comment type="caution">
    <text evidence="5">The sequence shown here is derived from an EMBL/GenBank/DDBJ whole genome shotgun (WGS) entry which is preliminary data.</text>
</comment>
<dbReference type="PROSITE" id="PS00284">
    <property type="entry name" value="SERPIN"/>
    <property type="match status" value="1"/>
</dbReference>
<dbReference type="SMART" id="SM00093">
    <property type="entry name" value="SERPIN"/>
    <property type="match status" value="1"/>
</dbReference>
<evidence type="ECO:0000256" key="2">
    <source>
        <dbReference type="RuleBase" id="RU000411"/>
    </source>
</evidence>
<dbReference type="PANTHER" id="PTHR11461">
    <property type="entry name" value="SERINE PROTEASE INHIBITOR, SERPIN"/>
    <property type="match status" value="1"/>
</dbReference>
<keyword evidence="6" id="KW-1185">Reference proteome</keyword>
<dbReference type="OMA" id="EMMSMWA"/>
<feature type="signal peptide" evidence="3">
    <location>
        <begin position="1"/>
        <end position="18"/>
    </location>
</feature>
<dbReference type="InterPro" id="IPR023795">
    <property type="entry name" value="Serpin_CS"/>
</dbReference>
<dbReference type="GO" id="GO:0004867">
    <property type="term" value="F:serine-type endopeptidase inhibitor activity"/>
    <property type="evidence" value="ECO:0007669"/>
    <property type="project" value="InterPro"/>
</dbReference>
<dbReference type="Gene3D" id="2.30.39.10">
    <property type="entry name" value="Alpha-1-antitrypsin, domain 1"/>
    <property type="match status" value="1"/>
</dbReference>
<dbReference type="InterPro" id="IPR023796">
    <property type="entry name" value="Serpin_dom"/>
</dbReference>
<evidence type="ECO:0000313" key="5">
    <source>
        <dbReference type="EMBL" id="KHN80275.1"/>
    </source>
</evidence>
<dbReference type="EMBL" id="JPKZ01001751">
    <property type="protein sequence ID" value="KHN80275.1"/>
    <property type="molecule type" value="Genomic_DNA"/>
</dbReference>
<evidence type="ECO:0000313" key="6">
    <source>
        <dbReference type="Proteomes" id="UP000031036"/>
    </source>
</evidence>
<evidence type="ECO:0000259" key="4">
    <source>
        <dbReference type="SMART" id="SM00093"/>
    </source>
</evidence>
<keyword evidence="3" id="KW-0732">Signal</keyword>
<dbReference type="Proteomes" id="UP000031036">
    <property type="component" value="Unassembled WGS sequence"/>
</dbReference>
<dbReference type="SUPFAM" id="SSF56574">
    <property type="entry name" value="Serpins"/>
    <property type="match status" value="1"/>
</dbReference>
<accession>A0A0B2VH56</accession>
<feature type="chain" id="PRO_5002095424" evidence="3">
    <location>
        <begin position="19"/>
        <end position="390"/>
    </location>
</feature>
<dbReference type="AlphaFoldDB" id="A0A0B2VH56"/>
<protein>
    <submittedName>
        <fullName evidence="5">Serpin B6</fullName>
    </submittedName>
</protein>
<dbReference type="OrthoDB" id="9518664at2759"/>
<dbReference type="STRING" id="6265.A0A0B2VH56"/>
<reference evidence="5 6" key="1">
    <citation type="submission" date="2014-11" db="EMBL/GenBank/DDBJ databases">
        <title>Genetic blueprint of the zoonotic pathogen Toxocara canis.</title>
        <authorList>
            <person name="Zhu X.-Q."/>
            <person name="Korhonen P.K."/>
            <person name="Cai H."/>
            <person name="Young N.D."/>
            <person name="Nejsum P."/>
            <person name="von Samson-Himmelstjerna G."/>
            <person name="Boag P.R."/>
            <person name="Tan P."/>
            <person name="Li Q."/>
            <person name="Min J."/>
            <person name="Yang Y."/>
            <person name="Wang X."/>
            <person name="Fang X."/>
            <person name="Hall R.S."/>
            <person name="Hofmann A."/>
            <person name="Sternberg P.W."/>
            <person name="Jex A.R."/>
            <person name="Gasser R.B."/>
        </authorList>
    </citation>
    <scope>NUCLEOTIDE SEQUENCE [LARGE SCALE GENOMIC DNA]</scope>
    <source>
        <strain evidence="5">PN_DK_2014</strain>
    </source>
</reference>
<dbReference type="InterPro" id="IPR036186">
    <property type="entry name" value="Serpin_sf"/>
</dbReference>
<sequence>MSTIFVIILAILFNIAYSYVYQRHVDESTIESAQAEFAVELLRYSTRDADSALVISPYAMGMALAIASEGASSITTQQINSVIANGFNDHQIQEYFISQEERFRNVSMEGIIRLANFVVMLQHDGFVLKKKFADRITKDYGVRIRVTDCSNISAITAEIDEWTLNVTNSSITAIASEANILLDSCLFLISVVHFEAEWAKKFKYDETFPKDFYVSKDNVRQVNMMPIWAFGLFRYTEDGHVQLLGIPYNDNETFLYLFLPRDRDGLENVIKEISGKRILALIRRCKIVDVEVEIPAFRIESGSDMKDALIKMGIQNAFESSADFSAISQSNLFLSTVNENGTEASKVREPNQRPVQRMLWQGGHIKFIADHPFLFAVVRDNVILFIGRFT</sequence>
<dbReference type="InterPro" id="IPR000215">
    <property type="entry name" value="Serpin_fam"/>
</dbReference>
<comment type="similarity">
    <text evidence="1 2">Belongs to the serpin family.</text>
</comment>
<proteinExistence type="inferred from homology"/>
<name>A0A0B2VH56_TOXCA</name>
<gene>
    <name evidence="5" type="primary">Serpinb6</name>
    <name evidence="5" type="ORF">Tcan_17018</name>
</gene>
<dbReference type="PANTHER" id="PTHR11461:SF211">
    <property type="entry name" value="GH10112P-RELATED"/>
    <property type="match status" value="1"/>
</dbReference>
<feature type="domain" description="Serpin" evidence="4">
    <location>
        <begin position="39"/>
        <end position="390"/>
    </location>
</feature>
<organism evidence="5 6">
    <name type="scientific">Toxocara canis</name>
    <name type="common">Canine roundworm</name>
    <dbReference type="NCBI Taxonomy" id="6265"/>
    <lineage>
        <taxon>Eukaryota</taxon>
        <taxon>Metazoa</taxon>
        <taxon>Ecdysozoa</taxon>
        <taxon>Nematoda</taxon>
        <taxon>Chromadorea</taxon>
        <taxon>Rhabditida</taxon>
        <taxon>Spirurina</taxon>
        <taxon>Ascaridomorpha</taxon>
        <taxon>Ascaridoidea</taxon>
        <taxon>Toxocaridae</taxon>
        <taxon>Toxocara</taxon>
    </lineage>
</organism>
<dbReference type="InterPro" id="IPR042178">
    <property type="entry name" value="Serpin_sf_1"/>
</dbReference>